<dbReference type="SMART" id="SM00388">
    <property type="entry name" value="HisKA"/>
    <property type="match status" value="1"/>
</dbReference>
<keyword evidence="4" id="KW-0808">Transferase</keyword>
<keyword evidence="14" id="KW-1185">Reference proteome</keyword>
<feature type="domain" description="PAC" evidence="12">
    <location>
        <begin position="183"/>
        <end position="237"/>
    </location>
</feature>
<evidence type="ECO:0000256" key="1">
    <source>
        <dbReference type="ARBA" id="ARBA00000085"/>
    </source>
</evidence>
<dbReference type="InterPro" id="IPR003661">
    <property type="entry name" value="HisK_dim/P_dom"/>
</dbReference>
<keyword evidence="7 13" id="KW-0067">ATP-binding</keyword>
<dbReference type="SUPFAM" id="SSF55874">
    <property type="entry name" value="ATPase domain of HSP90 chaperone/DNA topoisomerase II/histidine kinase"/>
    <property type="match status" value="1"/>
</dbReference>
<dbReference type="PANTHER" id="PTHR43065:SF10">
    <property type="entry name" value="PEROXIDE STRESS-ACTIVATED HISTIDINE KINASE MAK3"/>
    <property type="match status" value="1"/>
</dbReference>
<dbReference type="InterPro" id="IPR003594">
    <property type="entry name" value="HATPase_dom"/>
</dbReference>
<dbReference type="InterPro" id="IPR000700">
    <property type="entry name" value="PAS-assoc_C"/>
</dbReference>
<accession>A0ABW9APE4</accession>
<dbReference type="InterPro" id="IPR036890">
    <property type="entry name" value="HATPase_C_sf"/>
</dbReference>
<dbReference type="Pfam" id="PF00989">
    <property type="entry name" value="PAS"/>
    <property type="match status" value="1"/>
</dbReference>
<dbReference type="EC" id="2.7.13.3" evidence="2"/>
<evidence type="ECO:0000313" key="13">
    <source>
        <dbReference type="EMBL" id="MFM0001161.1"/>
    </source>
</evidence>
<dbReference type="InterPro" id="IPR001610">
    <property type="entry name" value="PAC"/>
</dbReference>
<dbReference type="InterPro" id="IPR004358">
    <property type="entry name" value="Sig_transdc_His_kin-like_C"/>
</dbReference>
<evidence type="ECO:0000313" key="14">
    <source>
        <dbReference type="Proteomes" id="UP001629230"/>
    </source>
</evidence>
<feature type="transmembrane region" description="Helical" evidence="9">
    <location>
        <begin position="34"/>
        <end position="51"/>
    </location>
</feature>
<keyword evidence="9" id="KW-0472">Membrane</keyword>
<keyword evidence="3" id="KW-0597">Phosphoprotein</keyword>
<dbReference type="PRINTS" id="PR00344">
    <property type="entry name" value="BCTRLSENSOR"/>
</dbReference>
<dbReference type="PROSITE" id="PS50109">
    <property type="entry name" value="HIS_KIN"/>
    <property type="match status" value="1"/>
</dbReference>
<feature type="domain" description="PAS" evidence="11">
    <location>
        <begin position="113"/>
        <end position="157"/>
    </location>
</feature>
<organism evidence="13 14">
    <name type="scientific">Paraburkholderia dipogonis</name>
    <dbReference type="NCBI Taxonomy" id="1211383"/>
    <lineage>
        <taxon>Bacteria</taxon>
        <taxon>Pseudomonadati</taxon>
        <taxon>Pseudomonadota</taxon>
        <taxon>Betaproteobacteria</taxon>
        <taxon>Burkholderiales</taxon>
        <taxon>Burkholderiaceae</taxon>
        <taxon>Paraburkholderia</taxon>
    </lineage>
</organism>
<dbReference type="SMART" id="SM00387">
    <property type="entry name" value="HATPase_c"/>
    <property type="match status" value="1"/>
</dbReference>
<evidence type="ECO:0000259" key="11">
    <source>
        <dbReference type="PROSITE" id="PS50112"/>
    </source>
</evidence>
<dbReference type="SUPFAM" id="SSF47384">
    <property type="entry name" value="Homodimeric domain of signal transducing histidine kinase"/>
    <property type="match status" value="1"/>
</dbReference>
<dbReference type="InterPro" id="IPR036097">
    <property type="entry name" value="HisK_dim/P_sf"/>
</dbReference>
<dbReference type="InterPro" id="IPR013767">
    <property type="entry name" value="PAS_fold"/>
</dbReference>
<evidence type="ECO:0000256" key="8">
    <source>
        <dbReference type="ARBA" id="ARBA00023012"/>
    </source>
</evidence>
<evidence type="ECO:0000256" key="9">
    <source>
        <dbReference type="SAM" id="Phobius"/>
    </source>
</evidence>
<protein>
    <recommendedName>
        <fullName evidence="2">histidine kinase</fullName>
        <ecNumber evidence="2">2.7.13.3</ecNumber>
    </recommendedName>
</protein>
<keyword evidence="8" id="KW-0902">Two-component regulatory system</keyword>
<comment type="caution">
    <text evidence="13">The sequence shown here is derived from an EMBL/GenBank/DDBJ whole genome shotgun (WGS) entry which is preliminary data.</text>
</comment>
<dbReference type="RefSeq" id="WP_132374378.1">
    <property type="nucleotide sequence ID" value="NZ_JAQQEZ010000005.1"/>
</dbReference>
<dbReference type="Pfam" id="PF00512">
    <property type="entry name" value="HisKA"/>
    <property type="match status" value="1"/>
</dbReference>
<dbReference type="CDD" id="cd00082">
    <property type="entry name" value="HisKA"/>
    <property type="match status" value="1"/>
</dbReference>
<dbReference type="Pfam" id="PF02518">
    <property type="entry name" value="HATPase_c"/>
    <property type="match status" value="1"/>
</dbReference>
<dbReference type="NCBIfam" id="TIGR00229">
    <property type="entry name" value="sensory_box"/>
    <property type="match status" value="1"/>
</dbReference>
<gene>
    <name evidence="13" type="ORF">PQR57_09045</name>
</gene>
<dbReference type="CDD" id="cd00130">
    <property type="entry name" value="PAS"/>
    <property type="match status" value="1"/>
</dbReference>
<evidence type="ECO:0000256" key="2">
    <source>
        <dbReference type="ARBA" id="ARBA00012438"/>
    </source>
</evidence>
<keyword evidence="9" id="KW-0812">Transmembrane</keyword>
<dbReference type="GO" id="GO:0005524">
    <property type="term" value="F:ATP binding"/>
    <property type="evidence" value="ECO:0007669"/>
    <property type="project" value="UniProtKB-KW"/>
</dbReference>
<keyword evidence="9" id="KW-1133">Transmembrane helix</keyword>
<feature type="domain" description="Histidine kinase" evidence="10">
    <location>
        <begin position="257"/>
        <end position="473"/>
    </location>
</feature>
<evidence type="ECO:0000256" key="7">
    <source>
        <dbReference type="ARBA" id="ARBA00022840"/>
    </source>
</evidence>
<proteinExistence type="predicted"/>
<dbReference type="EMBL" id="JAQQEZ010000005">
    <property type="protein sequence ID" value="MFM0001161.1"/>
    <property type="molecule type" value="Genomic_DNA"/>
</dbReference>
<feature type="transmembrane region" description="Helical" evidence="9">
    <location>
        <begin position="58"/>
        <end position="76"/>
    </location>
</feature>
<evidence type="ECO:0000256" key="6">
    <source>
        <dbReference type="ARBA" id="ARBA00022777"/>
    </source>
</evidence>
<reference evidence="13 14" key="1">
    <citation type="journal article" date="2024" name="Chem. Sci.">
        <title>Discovery of megapolipeptins by genome mining of a Burkholderiales bacteria collection.</title>
        <authorList>
            <person name="Paulo B.S."/>
            <person name="Recchia M.J.J."/>
            <person name="Lee S."/>
            <person name="Fergusson C.H."/>
            <person name="Romanowski S.B."/>
            <person name="Hernandez A."/>
            <person name="Krull N."/>
            <person name="Liu D.Y."/>
            <person name="Cavanagh H."/>
            <person name="Bos A."/>
            <person name="Gray C.A."/>
            <person name="Murphy B.T."/>
            <person name="Linington R.G."/>
            <person name="Eustaquio A.S."/>
        </authorList>
    </citation>
    <scope>NUCLEOTIDE SEQUENCE [LARGE SCALE GENOMIC DNA]</scope>
    <source>
        <strain evidence="13 14">RL17-350-BIC-A</strain>
    </source>
</reference>
<evidence type="ECO:0000256" key="4">
    <source>
        <dbReference type="ARBA" id="ARBA00022679"/>
    </source>
</evidence>
<dbReference type="PANTHER" id="PTHR43065">
    <property type="entry name" value="SENSOR HISTIDINE KINASE"/>
    <property type="match status" value="1"/>
</dbReference>
<dbReference type="Gene3D" id="3.30.565.10">
    <property type="entry name" value="Histidine kinase-like ATPase, C-terminal domain"/>
    <property type="match status" value="1"/>
</dbReference>
<comment type="catalytic activity">
    <reaction evidence="1">
        <text>ATP + protein L-histidine = ADP + protein N-phospho-L-histidine.</text>
        <dbReference type="EC" id="2.7.13.3"/>
    </reaction>
</comment>
<keyword evidence="5" id="KW-0547">Nucleotide-binding</keyword>
<name>A0ABW9APE4_9BURK</name>
<dbReference type="InterPro" id="IPR035965">
    <property type="entry name" value="PAS-like_dom_sf"/>
</dbReference>
<dbReference type="Gene3D" id="3.30.450.20">
    <property type="entry name" value="PAS domain"/>
    <property type="match status" value="1"/>
</dbReference>
<dbReference type="Gene3D" id="1.10.287.130">
    <property type="match status" value="1"/>
</dbReference>
<sequence>MTDERRSPRKTTVTLAVATAALAAVIFIADTATLLDIAVATLYVVVVLIAARFCKPRSVVLVGLGCVALTVLSWALAPPARPSVETLINEFISIVTIGVVTALALHAQQTVSTLRNQANLLDLTHDPIFSRDMDGKILYWNRGAEELYGFKGAEALGAVAPTLLQTTFVTPLEQIMTRLLREGRWEGELINRKADGTSVVVTSRWSLQRDNAAQPALILETNIDISERKRMEEALQQAQSDLARLNRVLVVGEMTASIAHEVNQPIAAVVTSANAGLRWLDARPPVLEEVRQALTRIEKDANRAREVVSRVRALVKKVPPRIEHWDLNEAVGEVVALTRPELLRNGVGLRNDLSDDVRLVKGDRVQLQQVLMNLIVNAIEAMTGVHGRPRELTISTARADPDTAMVEVRDTGTGIDPGHLNRLFQSFYTTKAEGMGMGLAISRSIVETHGGRLEAAPNEPHGAVFRFTLPTRKNAQASTEVLRS</sequence>
<evidence type="ECO:0000259" key="10">
    <source>
        <dbReference type="PROSITE" id="PS50109"/>
    </source>
</evidence>
<dbReference type="InterPro" id="IPR000014">
    <property type="entry name" value="PAS"/>
</dbReference>
<dbReference type="SMART" id="SM00086">
    <property type="entry name" value="PAC"/>
    <property type="match status" value="1"/>
</dbReference>
<keyword evidence="6" id="KW-0418">Kinase</keyword>
<evidence type="ECO:0000256" key="3">
    <source>
        <dbReference type="ARBA" id="ARBA00022553"/>
    </source>
</evidence>
<evidence type="ECO:0000259" key="12">
    <source>
        <dbReference type="PROSITE" id="PS50113"/>
    </source>
</evidence>
<dbReference type="InterPro" id="IPR005467">
    <property type="entry name" value="His_kinase_dom"/>
</dbReference>
<dbReference type="SMART" id="SM00091">
    <property type="entry name" value="PAS"/>
    <property type="match status" value="1"/>
</dbReference>
<dbReference type="Proteomes" id="UP001629230">
    <property type="component" value="Unassembled WGS sequence"/>
</dbReference>
<feature type="transmembrane region" description="Helical" evidence="9">
    <location>
        <begin position="12"/>
        <end position="28"/>
    </location>
</feature>
<evidence type="ECO:0000256" key="5">
    <source>
        <dbReference type="ARBA" id="ARBA00022741"/>
    </source>
</evidence>
<dbReference type="PROSITE" id="PS50112">
    <property type="entry name" value="PAS"/>
    <property type="match status" value="1"/>
</dbReference>
<dbReference type="PROSITE" id="PS50113">
    <property type="entry name" value="PAC"/>
    <property type="match status" value="1"/>
</dbReference>
<dbReference type="SUPFAM" id="SSF55785">
    <property type="entry name" value="PYP-like sensor domain (PAS domain)"/>
    <property type="match status" value="1"/>
</dbReference>